<feature type="domain" description="Terpene synthase metal-binding" evidence="4">
    <location>
        <begin position="267"/>
        <end position="506"/>
    </location>
</feature>
<dbReference type="InterPro" id="IPR001906">
    <property type="entry name" value="Terpene_synth_N"/>
</dbReference>
<proteinExistence type="predicted"/>
<dbReference type="InterPro" id="IPR044814">
    <property type="entry name" value="Terpene_cyclase_plant_C1"/>
</dbReference>
<dbReference type="InterPro" id="IPR005630">
    <property type="entry name" value="Terpene_synthase_metal-bd"/>
</dbReference>
<accession>A0A9J6AF95</accession>
<dbReference type="SUPFAM" id="SSF48239">
    <property type="entry name" value="Terpenoid cyclases/Protein prenyltransferases"/>
    <property type="match status" value="2"/>
</dbReference>
<dbReference type="FunFam" id="1.10.600.10:FF:000007">
    <property type="entry name" value="Isoprene synthase, chloroplastic"/>
    <property type="match status" value="1"/>
</dbReference>
<dbReference type="SFLD" id="SFLDG01019">
    <property type="entry name" value="Terpene_Cyclase_Like_1_C_Termi"/>
    <property type="match status" value="2"/>
</dbReference>
<evidence type="ECO:0000313" key="6">
    <source>
        <dbReference type="Proteomes" id="UP000824120"/>
    </source>
</evidence>
<dbReference type="InterPro" id="IPR050148">
    <property type="entry name" value="Terpene_synthase-like"/>
</dbReference>
<dbReference type="SUPFAM" id="SSF48576">
    <property type="entry name" value="Terpenoid synthases"/>
    <property type="match status" value="2"/>
</dbReference>
<evidence type="ECO:0000259" key="3">
    <source>
        <dbReference type="Pfam" id="PF01397"/>
    </source>
</evidence>
<evidence type="ECO:0000259" key="4">
    <source>
        <dbReference type="Pfam" id="PF03936"/>
    </source>
</evidence>
<feature type="domain" description="Terpene synthase N-terminal" evidence="3">
    <location>
        <begin position="551"/>
        <end position="674"/>
    </location>
</feature>
<dbReference type="Pfam" id="PF01397">
    <property type="entry name" value="Terpene_synth"/>
    <property type="match status" value="2"/>
</dbReference>
<feature type="domain" description="Terpene synthase N-terminal" evidence="3">
    <location>
        <begin position="40"/>
        <end position="202"/>
    </location>
</feature>
<dbReference type="Gene3D" id="1.10.600.10">
    <property type="entry name" value="Farnesyl Diphosphate Synthase"/>
    <property type="match status" value="2"/>
</dbReference>
<evidence type="ECO:0000256" key="1">
    <source>
        <dbReference type="ARBA" id="ARBA00004721"/>
    </source>
</evidence>
<dbReference type="InterPro" id="IPR036965">
    <property type="entry name" value="Terpene_synth_N_sf"/>
</dbReference>
<dbReference type="PANTHER" id="PTHR31225:SF94">
    <property type="entry name" value="ALPHA-FARNESENE SYNTHASE"/>
    <property type="match status" value="1"/>
</dbReference>
<sequence length="987" mass="114678">MTSEQQLSVYCNQINSESIGESNIDQNLIQRRNANYKPNIWKYDILRSLKSQYSEGKYKREAQKLEEEVLWLVAEIENPLAKLELIDSINKMSLSHLFDKEIMVFLQNMEFEKKLKDSGLEMDLYSTALYFRIFRQYGYNVTQDVFLSYMDEMGEQIEVDANMDPKTMMQLFEASHLGLRDENMLDEARIFCTKNLKISCNNIIPMEMPLHWKVEWYNTRKQISKQENEKEERVSNLKLLQLAKLNFNMVQAEHQKDLVDILRWWTNLGLIENVSFSRDRIVESFLWSVGVAFEPQHSNFRNWLTKAITFIIVIDDVYDIYGTLQDLQLFTDAVVRWDPKEVEELPSCMQICFRKLYDTTNDVALEIEQQKGWNFPVSTYLQKVWAEFCKALLVEAKWDSTGYTPTLGEYLDNGWKSSGGTVLSLHVLLGLAQDFSQVDDFLENEQDLIYYSSLIIRLGNDLGTSTAELERGDVSSCILCYMRKENVKEDVARKHIEEMVIETWKKMNKHCFANSSSTLIKYIMNIARVTHFIYQNGDGFGVQDRETRQQILSSLEEKYKVKAEKLKEEVCCTFSDTHASLVAQLELIDTIDKLGLTSYFEVEIQKALENTIIYSMKSSSNHYATLLCFRQLLTELGYNASQDMLEDLLHGKGKLPSDIKTLLELFEGSHLSMDDLLASNPLAWRVRWYDVRTHIINTAQNSNNTNIPMLLKLAKLNFNIIQATHQNDLKDVIRWWRNLCIVEDLEFTRDRIVEGFFYAVGIASEAQHGSIRKWITKVIQLVLIIDDVYDIYASFADVQQFTRAIEKWDPNEVERLPECMQICLRALHATMEEICVEIQEQKGGSSTLPYLKQGWVNFCKALLVEATWHYEGHIPTLEDYLDNGWISSSGSLFSFHVIYCMTNKIANENLDLCKNCQEIIYHVSIIIRLCNDQGTSTAELERGDVASSIICYMQQENVSEDVAREYIESIILDSFKKINYHFNKLST</sequence>
<keyword evidence="2" id="KW-0479">Metal-binding</keyword>
<comment type="caution">
    <text evidence="5">The sequence shown here is derived from an EMBL/GenBank/DDBJ whole genome shotgun (WGS) entry which is preliminary data.</text>
</comment>
<dbReference type="GO" id="GO:0010333">
    <property type="term" value="F:terpene synthase activity"/>
    <property type="evidence" value="ECO:0007669"/>
    <property type="project" value="InterPro"/>
</dbReference>
<organism evidence="5 6">
    <name type="scientific">Solanum commersonii</name>
    <name type="common">Commerson's wild potato</name>
    <name type="synonym">Commerson's nightshade</name>
    <dbReference type="NCBI Taxonomy" id="4109"/>
    <lineage>
        <taxon>Eukaryota</taxon>
        <taxon>Viridiplantae</taxon>
        <taxon>Streptophyta</taxon>
        <taxon>Embryophyta</taxon>
        <taxon>Tracheophyta</taxon>
        <taxon>Spermatophyta</taxon>
        <taxon>Magnoliopsida</taxon>
        <taxon>eudicotyledons</taxon>
        <taxon>Gunneridae</taxon>
        <taxon>Pentapetalae</taxon>
        <taxon>asterids</taxon>
        <taxon>lamiids</taxon>
        <taxon>Solanales</taxon>
        <taxon>Solanaceae</taxon>
        <taxon>Solanoideae</taxon>
        <taxon>Solaneae</taxon>
        <taxon>Solanum</taxon>
    </lineage>
</organism>
<dbReference type="Gene3D" id="1.50.10.130">
    <property type="entry name" value="Terpene synthase, N-terminal domain"/>
    <property type="match status" value="2"/>
</dbReference>
<protein>
    <submittedName>
        <fullName evidence="5">Uncharacterized protein</fullName>
    </submittedName>
</protein>
<dbReference type="Proteomes" id="UP000824120">
    <property type="component" value="Chromosome 2"/>
</dbReference>
<dbReference type="InterPro" id="IPR034741">
    <property type="entry name" value="Terpene_cyclase-like_1_C"/>
</dbReference>
<dbReference type="PANTHER" id="PTHR31225">
    <property type="entry name" value="OS04G0344100 PROTEIN-RELATED"/>
    <property type="match status" value="1"/>
</dbReference>
<dbReference type="GO" id="GO:0000287">
    <property type="term" value="F:magnesium ion binding"/>
    <property type="evidence" value="ECO:0007669"/>
    <property type="project" value="InterPro"/>
</dbReference>
<feature type="domain" description="Terpene synthase metal-binding" evidence="4">
    <location>
        <begin position="739"/>
        <end position="976"/>
    </location>
</feature>
<dbReference type="OrthoDB" id="1936865at2759"/>
<dbReference type="InterPro" id="IPR008930">
    <property type="entry name" value="Terpenoid_cyclase/PrenylTrfase"/>
</dbReference>
<gene>
    <name evidence="5" type="ORF">H5410_008004</name>
</gene>
<evidence type="ECO:0000256" key="2">
    <source>
        <dbReference type="ARBA" id="ARBA00022723"/>
    </source>
</evidence>
<keyword evidence="6" id="KW-1185">Reference proteome</keyword>
<comment type="pathway">
    <text evidence="1">Secondary metabolite biosynthesis; terpenoid biosynthesis.</text>
</comment>
<dbReference type="CDD" id="cd00684">
    <property type="entry name" value="Terpene_cyclase_plant_C1"/>
    <property type="match status" value="1"/>
</dbReference>
<dbReference type="GO" id="GO:0016102">
    <property type="term" value="P:diterpenoid biosynthetic process"/>
    <property type="evidence" value="ECO:0007669"/>
    <property type="project" value="InterPro"/>
</dbReference>
<dbReference type="Pfam" id="PF03936">
    <property type="entry name" value="Terpene_synth_C"/>
    <property type="match status" value="2"/>
</dbReference>
<dbReference type="InterPro" id="IPR008949">
    <property type="entry name" value="Isoprenoid_synthase_dom_sf"/>
</dbReference>
<evidence type="ECO:0000313" key="5">
    <source>
        <dbReference type="EMBL" id="KAG5622786.1"/>
    </source>
</evidence>
<dbReference type="SFLD" id="SFLDS00005">
    <property type="entry name" value="Isoprenoid_Synthase_Type_I"/>
    <property type="match status" value="2"/>
</dbReference>
<dbReference type="EMBL" id="JACXVP010000002">
    <property type="protein sequence ID" value="KAG5622786.1"/>
    <property type="molecule type" value="Genomic_DNA"/>
</dbReference>
<name>A0A9J6AF95_SOLCO</name>
<dbReference type="AlphaFoldDB" id="A0A9J6AF95"/>
<reference evidence="5 6" key="1">
    <citation type="submission" date="2020-09" db="EMBL/GenBank/DDBJ databases">
        <title>De no assembly of potato wild relative species, Solanum commersonii.</title>
        <authorList>
            <person name="Cho K."/>
        </authorList>
    </citation>
    <scope>NUCLEOTIDE SEQUENCE [LARGE SCALE GENOMIC DNA]</scope>
    <source>
        <strain evidence="5">LZ3.2</strain>
        <tissue evidence="5">Leaf</tissue>
    </source>
</reference>